<name>A0A218MMD2_9VIRU</name>
<feature type="region of interest" description="Disordered" evidence="1">
    <location>
        <begin position="1"/>
        <end position="39"/>
    </location>
</feature>
<dbReference type="EMBL" id="KY052837">
    <property type="protein sequence ID" value="ASF00460.1"/>
    <property type="molecule type" value="Genomic_DNA"/>
</dbReference>
<reference evidence="2" key="2">
    <citation type="journal article" date="2017" name="Nat. Commun.">
        <title>Single-virus genomics reveals hidden cosmopolitan and abundant viruses.</title>
        <authorList>
            <person name="Martinez-Hernandez F."/>
            <person name="Fornas O."/>
            <person name="Lluesma Gomez M."/>
            <person name="Bolduc B."/>
            <person name="de la Cruz Pena M.J."/>
            <person name="Martinez J.M."/>
            <person name="Anton J."/>
            <person name="Gasol J.M."/>
            <person name="Rosselli R."/>
            <person name="Rodriguez-Valera F."/>
            <person name="Sullivan M.B."/>
            <person name="Acinas S.G."/>
            <person name="Martinez-Garcia M."/>
        </authorList>
    </citation>
    <scope>NUCLEOTIDE SEQUENCE</scope>
</reference>
<sequence>MENETKINKTSRASQTRVKEARKQVWTPPSSLDAPPAPTGYRHRWIRAESMGFDDTKNVMGKMRSGWELVRADEYPEGDFPTVQDGKHSGVIGVGGLLLARIPEEIAKSREDYFKQQVADREQAVENDLMKEQHNAMPINQDRQSRVTFGGSKKD</sequence>
<organism evidence="2">
    <name type="scientific">uncultured virus</name>
    <dbReference type="NCBI Taxonomy" id="340016"/>
    <lineage>
        <taxon>Viruses</taxon>
        <taxon>environmental samples</taxon>
    </lineage>
</organism>
<reference evidence="2" key="1">
    <citation type="submission" date="2016-10" db="EMBL/GenBank/DDBJ databases">
        <authorList>
            <person name="Varghese N."/>
        </authorList>
    </citation>
    <scope>NUCLEOTIDE SEQUENCE</scope>
</reference>
<protein>
    <submittedName>
        <fullName evidence="2">Uncharacterized protein</fullName>
    </submittedName>
</protein>
<evidence type="ECO:0000256" key="1">
    <source>
        <dbReference type="SAM" id="MobiDB-lite"/>
    </source>
</evidence>
<proteinExistence type="predicted"/>
<evidence type="ECO:0000313" key="2">
    <source>
        <dbReference type="EMBL" id="ASF00460.1"/>
    </source>
</evidence>
<feature type="region of interest" description="Disordered" evidence="1">
    <location>
        <begin position="130"/>
        <end position="155"/>
    </location>
</feature>
<accession>A0A218MMD2</accession>